<name>A0A1U7ITN8_9CYAN</name>
<dbReference type="EMBL" id="MRCE01000001">
    <property type="protein sequence ID" value="OKH40886.1"/>
    <property type="molecule type" value="Genomic_DNA"/>
</dbReference>
<evidence type="ECO:0000313" key="2">
    <source>
        <dbReference type="Proteomes" id="UP000185860"/>
    </source>
</evidence>
<protein>
    <submittedName>
        <fullName evidence="1">Uncharacterized protein</fullName>
    </submittedName>
</protein>
<accession>A0A1U7ITN8</accession>
<proteinExistence type="predicted"/>
<sequence length="127" mass="14954">MVKIITDQQKIKELAESLYWIRTKEPGRFWFQGKDVYFDVFFKVENEEIVWFEFTWQGNVVTWDKNDPVLKTGVTNELNCGDRLYPASKTVNFDSSPNQELLEFVEAVVKICSIEQPIFAKALQFFN</sequence>
<organism evidence="1 2">
    <name type="scientific">[Phormidium ambiguum] IAM M-71</name>
    <dbReference type="NCBI Taxonomy" id="454136"/>
    <lineage>
        <taxon>Bacteria</taxon>
        <taxon>Bacillati</taxon>
        <taxon>Cyanobacteriota</taxon>
        <taxon>Cyanophyceae</taxon>
        <taxon>Oscillatoriophycideae</taxon>
        <taxon>Aerosakkonematales</taxon>
        <taxon>Aerosakkonemataceae</taxon>
        <taxon>Floridanema</taxon>
    </lineage>
</organism>
<dbReference type="OrthoDB" id="460820at2"/>
<gene>
    <name evidence="1" type="ORF">NIES2119_00820</name>
</gene>
<dbReference type="AlphaFoldDB" id="A0A1U7ITN8"/>
<dbReference type="Proteomes" id="UP000185860">
    <property type="component" value="Unassembled WGS sequence"/>
</dbReference>
<dbReference type="RefSeq" id="WP_073591560.1">
    <property type="nucleotide sequence ID" value="NZ_MRCE01000001.1"/>
</dbReference>
<comment type="caution">
    <text evidence="1">The sequence shown here is derived from an EMBL/GenBank/DDBJ whole genome shotgun (WGS) entry which is preliminary data.</text>
</comment>
<reference evidence="1 2" key="1">
    <citation type="submission" date="2016-11" db="EMBL/GenBank/DDBJ databases">
        <title>Draft Genome Sequences of Nine Cyanobacterial Strains from Diverse Habitats.</title>
        <authorList>
            <person name="Zhu T."/>
            <person name="Hou S."/>
            <person name="Lu X."/>
            <person name="Hess W.R."/>
        </authorList>
    </citation>
    <scope>NUCLEOTIDE SEQUENCE [LARGE SCALE GENOMIC DNA]</scope>
    <source>
        <strain evidence="1 2">IAM M-71</strain>
    </source>
</reference>
<evidence type="ECO:0000313" key="1">
    <source>
        <dbReference type="EMBL" id="OKH40886.1"/>
    </source>
</evidence>